<name>A0A0K2UCI4_LEPSM</name>
<reference evidence="1" key="1">
    <citation type="submission" date="2014-05" db="EMBL/GenBank/DDBJ databases">
        <authorList>
            <person name="Chronopoulou M."/>
        </authorList>
    </citation>
    <scope>NUCLEOTIDE SEQUENCE</scope>
    <source>
        <tissue evidence="1">Whole organism</tissue>
    </source>
</reference>
<feature type="non-terminal residue" evidence="1">
    <location>
        <position position="34"/>
    </location>
</feature>
<accession>A0A0K2UCI4</accession>
<protein>
    <submittedName>
        <fullName evidence="1">Uncharacterized protein</fullName>
    </submittedName>
</protein>
<evidence type="ECO:0000313" key="1">
    <source>
        <dbReference type="EMBL" id="CDW35949.1"/>
    </source>
</evidence>
<sequence length="34" mass="3935">MSTDFRTVGGVHEEILVEFLVHVEDWILVCCLMI</sequence>
<dbReference type="AlphaFoldDB" id="A0A0K2UCI4"/>
<organism evidence="1">
    <name type="scientific">Lepeophtheirus salmonis</name>
    <name type="common">Salmon louse</name>
    <name type="synonym">Caligus salmonis</name>
    <dbReference type="NCBI Taxonomy" id="72036"/>
    <lineage>
        <taxon>Eukaryota</taxon>
        <taxon>Metazoa</taxon>
        <taxon>Ecdysozoa</taxon>
        <taxon>Arthropoda</taxon>
        <taxon>Crustacea</taxon>
        <taxon>Multicrustacea</taxon>
        <taxon>Hexanauplia</taxon>
        <taxon>Copepoda</taxon>
        <taxon>Siphonostomatoida</taxon>
        <taxon>Caligidae</taxon>
        <taxon>Lepeophtheirus</taxon>
    </lineage>
</organism>
<dbReference type="EMBL" id="HACA01018588">
    <property type="protein sequence ID" value="CDW35949.1"/>
    <property type="molecule type" value="Transcribed_RNA"/>
</dbReference>
<proteinExistence type="predicted"/>